<evidence type="ECO:0000313" key="1">
    <source>
        <dbReference type="EMBL" id="AFZ17441.1"/>
    </source>
</evidence>
<keyword evidence="2" id="KW-1185">Reference proteome</keyword>
<gene>
    <name evidence="1" type="ORF">Mic7113_1565</name>
</gene>
<dbReference type="EMBL" id="CP003630">
    <property type="protein sequence ID" value="AFZ17441.1"/>
    <property type="molecule type" value="Genomic_DNA"/>
</dbReference>
<dbReference type="Proteomes" id="UP000010471">
    <property type="component" value="Chromosome"/>
</dbReference>
<name>K9WCA3_9CYAN</name>
<dbReference type="RefSeq" id="WP_015181597.1">
    <property type="nucleotide sequence ID" value="NC_019738.1"/>
</dbReference>
<reference evidence="1 2" key="1">
    <citation type="submission" date="2012-06" db="EMBL/GenBank/DDBJ databases">
        <title>Finished chromosome of genome of Microcoleus sp. PCC 7113.</title>
        <authorList>
            <consortium name="US DOE Joint Genome Institute"/>
            <person name="Gugger M."/>
            <person name="Coursin T."/>
            <person name="Rippka R."/>
            <person name="Tandeau De Marsac N."/>
            <person name="Huntemann M."/>
            <person name="Wei C.-L."/>
            <person name="Han J."/>
            <person name="Detter J.C."/>
            <person name="Han C."/>
            <person name="Tapia R."/>
            <person name="Chen A."/>
            <person name="Kyrpides N."/>
            <person name="Mavromatis K."/>
            <person name="Markowitz V."/>
            <person name="Szeto E."/>
            <person name="Ivanova N."/>
            <person name="Pagani I."/>
            <person name="Pati A."/>
            <person name="Goodwin L."/>
            <person name="Nordberg H.P."/>
            <person name="Cantor M.N."/>
            <person name="Hua S.X."/>
            <person name="Woyke T."/>
            <person name="Kerfeld C.A."/>
        </authorList>
    </citation>
    <scope>NUCLEOTIDE SEQUENCE [LARGE SCALE GENOMIC DNA]</scope>
    <source>
        <strain evidence="1 2">PCC 7113</strain>
    </source>
</reference>
<sequence>MFQCHILLIVPLELGIQVDFSSVKIADYDYDPGLQIGDEVQATFEQDGQKFDLVTLVTKRHKRVISNKSSKSIFRLYIYLEAQDREKVVKWAETLKISDSIKEHLRDHSAEQN</sequence>
<evidence type="ECO:0000313" key="2">
    <source>
        <dbReference type="Proteomes" id="UP000010471"/>
    </source>
</evidence>
<dbReference type="STRING" id="1173027.Mic7113_1565"/>
<dbReference type="HOGENOM" id="CLU_2130613_0_0_3"/>
<proteinExistence type="predicted"/>
<accession>K9WCA3</accession>
<organism evidence="1 2">
    <name type="scientific">Allocoleopsis franciscana PCC 7113</name>
    <dbReference type="NCBI Taxonomy" id="1173027"/>
    <lineage>
        <taxon>Bacteria</taxon>
        <taxon>Bacillati</taxon>
        <taxon>Cyanobacteriota</taxon>
        <taxon>Cyanophyceae</taxon>
        <taxon>Coleofasciculales</taxon>
        <taxon>Coleofasciculaceae</taxon>
        <taxon>Allocoleopsis</taxon>
        <taxon>Allocoleopsis franciscana</taxon>
    </lineage>
</organism>
<protein>
    <submittedName>
        <fullName evidence="1">Uncharacterized protein</fullName>
    </submittedName>
</protein>
<dbReference type="AlphaFoldDB" id="K9WCA3"/>
<dbReference type="KEGG" id="mic:Mic7113_1565"/>